<dbReference type="OrthoDB" id="3261064at2"/>
<keyword evidence="5" id="KW-1185">Reference proteome</keyword>
<organism evidence="4 5">
    <name type="scientific">Cryobacterium tepidiphilum</name>
    <dbReference type="NCBI Taxonomy" id="2486026"/>
    <lineage>
        <taxon>Bacteria</taxon>
        <taxon>Bacillati</taxon>
        <taxon>Actinomycetota</taxon>
        <taxon>Actinomycetes</taxon>
        <taxon>Micrococcales</taxon>
        <taxon>Microbacteriaceae</taxon>
        <taxon>Cryobacterium</taxon>
    </lineage>
</organism>
<dbReference type="GO" id="GO:0004519">
    <property type="term" value="F:endonuclease activity"/>
    <property type="evidence" value="ECO:0007669"/>
    <property type="project" value="InterPro"/>
</dbReference>
<comment type="caution">
    <text evidence="4">The sequence shown here is derived from an EMBL/GenBank/DDBJ whole genome shotgun (WGS) entry which is preliminary data.</text>
</comment>
<feature type="domain" description="HNH nuclease" evidence="3">
    <location>
        <begin position="357"/>
        <end position="409"/>
    </location>
</feature>
<dbReference type="EMBL" id="RDSR01000027">
    <property type="protein sequence ID" value="RNE56755.1"/>
    <property type="molecule type" value="Genomic_DNA"/>
</dbReference>
<dbReference type="CDD" id="cd00085">
    <property type="entry name" value="HNHc"/>
    <property type="match status" value="1"/>
</dbReference>
<dbReference type="RefSeq" id="WP_123046717.1">
    <property type="nucleotide sequence ID" value="NZ_RDSR01000027.1"/>
</dbReference>
<gene>
    <name evidence="4" type="ORF">EEJ31_12990</name>
</gene>
<dbReference type="Pfam" id="PF01844">
    <property type="entry name" value="HNH"/>
    <property type="match status" value="1"/>
</dbReference>
<name>A0A3M8KUL2_9MICO</name>
<dbReference type="InterPro" id="IPR002711">
    <property type="entry name" value="HNH"/>
</dbReference>
<feature type="region of interest" description="Disordered" evidence="2">
    <location>
        <begin position="436"/>
        <end position="463"/>
    </location>
</feature>
<accession>A0A3M8KUL2</accession>
<sequence length="463" mass="51450">MTIIDDPPEVPAFDSWGPTNADEPFVEALPEGYADRLDLFLDDVSQDDAVMAMQAARLARSVEHARSWAVVSDDFVRRDAPLTPREREAWVLRAFATEIATRLHLSLSAAERLIAESEALVRHLPATLEAVESARISYRHAQVIIDQAQTLPREAWAEYEEAVLDDAAEFSVPHFRRRAVRARERMHPESIVQRTREATAKRRFGFEADADGMAWLHLLAPAARASAAFDRVDRIARSLQGARESRTLEQLRADVATVLLIDGKPDEAAEDDPKAAEGGKRKKSVWGIRPTVFVTVPVMTLLGKSDEPAVLDGYGPIDPETARDLAAHAPSFIRLLTHTETGVILSMGKTRYKVPKDLRLWLQKRDADCRSPWCDHSAFRSDIDHTEDWAKGGATDAVNLACLCDFCHRMKHLTTWTVTQGEHGVLEWTSPTGRKHITHPAVDLPTSATAPAQPVDPDAPPPF</sequence>
<protein>
    <submittedName>
        <fullName evidence="4">DUF222 domain-containing protein</fullName>
    </submittedName>
</protein>
<dbReference type="GO" id="GO:0008270">
    <property type="term" value="F:zinc ion binding"/>
    <property type="evidence" value="ECO:0007669"/>
    <property type="project" value="InterPro"/>
</dbReference>
<evidence type="ECO:0000313" key="5">
    <source>
        <dbReference type="Proteomes" id="UP000279859"/>
    </source>
</evidence>
<evidence type="ECO:0000313" key="4">
    <source>
        <dbReference type="EMBL" id="RNE56755.1"/>
    </source>
</evidence>
<dbReference type="Gene3D" id="1.10.30.50">
    <property type="match status" value="1"/>
</dbReference>
<dbReference type="SMART" id="SM00507">
    <property type="entry name" value="HNHc"/>
    <property type="match status" value="1"/>
</dbReference>
<dbReference type="InterPro" id="IPR003615">
    <property type="entry name" value="HNH_nuc"/>
</dbReference>
<evidence type="ECO:0000256" key="1">
    <source>
        <dbReference type="ARBA" id="ARBA00023450"/>
    </source>
</evidence>
<proteinExistence type="inferred from homology"/>
<dbReference type="Pfam" id="PF02720">
    <property type="entry name" value="DUF222"/>
    <property type="match status" value="1"/>
</dbReference>
<dbReference type="GO" id="GO:0003676">
    <property type="term" value="F:nucleic acid binding"/>
    <property type="evidence" value="ECO:0007669"/>
    <property type="project" value="InterPro"/>
</dbReference>
<comment type="similarity">
    <text evidence="1">Belongs to the Rv1128c/1148c/1588c/1702c/1945/3466 family.</text>
</comment>
<dbReference type="AlphaFoldDB" id="A0A3M8KUL2"/>
<evidence type="ECO:0000259" key="3">
    <source>
        <dbReference type="SMART" id="SM00507"/>
    </source>
</evidence>
<evidence type="ECO:0000256" key="2">
    <source>
        <dbReference type="SAM" id="MobiDB-lite"/>
    </source>
</evidence>
<reference evidence="4 5" key="1">
    <citation type="submission" date="2018-11" db="EMBL/GenBank/DDBJ databases">
        <title>Cryobacterium sp. nov., isolated from rhizosphere soil of lettuce.</title>
        <authorList>
            <person name="Wang Y."/>
        </authorList>
    </citation>
    <scope>NUCLEOTIDE SEQUENCE [LARGE SCALE GENOMIC DNA]</scope>
    <source>
        <strain evidence="4 5">NEAU-85</strain>
    </source>
</reference>
<dbReference type="InterPro" id="IPR003870">
    <property type="entry name" value="DUF222"/>
</dbReference>
<dbReference type="Proteomes" id="UP000279859">
    <property type="component" value="Unassembled WGS sequence"/>
</dbReference>